<protein>
    <submittedName>
        <fullName evidence="1">Uncharacterized protein</fullName>
    </submittedName>
</protein>
<name>A0ABU0XZV0_9BURK</name>
<keyword evidence="2" id="KW-1185">Reference proteome</keyword>
<accession>A0ABU0XZV0</accession>
<evidence type="ECO:0000313" key="1">
    <source>
        <dbReference type="EMBL" id="MDQ4628898.1"/>
    </source>
</evidence>
<sequence length="98" mass="11223">MPMKFPEAMTDRISVLKSNGVRVDGLRALVKKNSILTQQDLVVIEAGDLIVRQLCTGREETYEVLDPGFHEKFYDIRAAYHMEVRRCDRARRGKLAAD</sequence>
<gene>
    <name evidence="1" type="ORF">RB624_23720</name>
</gene>
<reference evidence="1 2" key="1">
    <citation type="submission" date="2023-08" db="EMBL/GenBank/DDBJ databases">
        <title>Draft genome sequence of Janthinobacterium lividum.</title>
        <authorList>
            <person name="Chun B.H."/>
            <person name="Lee Y."/>
        </authorList>
    </citation>
    <scope>NUCLEOTIDE SEQUENCE [LARGE SCALE GENOMIC DNA]</scope>
    <source>
        <strain evidence="1 2">AMJK</strain>
    </source>
</reference>
<evidence type="ECO:0000313" key="2">
    <source>
        <dbReference type="Proteomes" id="UP001237592"/>
    </source>
</evidence>
<organism evidence="1 2">
    <name type="scientific">Janthinobacterium lividum</name>
    <dbReference type="NCBI Taxonomy" id="29581"/>
    <lineage>
        <taxon>Bacteria</taxon>
        <taxon>Pseudomonadati</taxon>
        <taxon>Pseudomonadota</taxon>
        <taxon>Betaproteobacteria</taxon>
        <taxon>Burkholderiales</taxon>
        <taxon>Oxalobacteraceae</taxon>
        <taxon>Janthinobacterium</taxon>
    </lineage>
</organism>
<dbReference type="EMBL" id="JAVFKP010000007">
    <property type="protein sequence ID" value="MDQ4628898.1"/>
    <property type="molecule type" value="Genomic_DNA"/>
</dbReference>
<proteinExistence type="predicted"/>
<dbReference type="Proteomes" id="UP001237592">
    <property type="component" value="Unassembled WGS sequence"/>
</dbReference>
<dbReference type="RefSeq" id="WP_070260281.1">
    <property type="nucleotide sequence ID" value="NZ_CBCRWJ010000032.1"/>
</dbReference>
<comment type="caution">
    <text evidence="1">The sequence shown here is derived from an EMBL/GenBank/DDBJ whole genome shotgun (WGS) entry which is preliminary data.</text>
</comment>